<comment type="caution">
    <text evidence="1">The sequence shown here is derived from an EMBL/GenBank/DDBJ whole genome shotgun (WGS) entry which is preliminary data.</text>
</comment>
<reference evidence="1" key="1">
    <citation type="submission" date="2020-08" db="EMBL/GenBank/DDBJ databases">
        <title>Multicomponent nature underlies the extraordinary mechanical properties of spider dragline silk.</title>
        <authorList>
            <person name="Kono N."/>
            <person name="Nakamura H."/>
            <person name="Mori M."/>
            <person name="Yoshida Y."/>
            <person name="Ohtoshi R."/>
            <person name="Malay A.D."/>
            <person name="Moran D.A.P."/>
            <person name="Tomita M."/>
            <person name="Numata K."/>
            <person name="Arakawa K."/>
        </authorList>
    </citation>
    <scope>NUCLEOTIDE SEQUENCE</scope>
</reference>
<proteinExistence type="predicted"/>
<keyword evidence="2" id="KW-1185">Reference proteome</keyword>
<dbReference type="Proteomes" id="UP000887013">
    <property type="component" value="Unassembled WGS sequence"/>
</dbReference>
<accession>A0A8X6U8X6</accession>
<protein>
    <submittedName>
        <fullName evidence="1">Uncharacterized protein</fullName>
    </submittedName>
</protein>
<name>A0A8X6U8X6_NEPPI</name>
<organism evidence="1 2">
    <name type="scientific">Nephila pilipes</name>
    <name type="common">Giant wood spider</name>
    <name type="synonym">Nephila maculata</name>
    <dbReference type="NCBI Taxonomy" id="299642"/>
    <lineage>
        <taxon>Eukaryota</taxon>
        <taxon>Metazoa</taxon>
        <taxon>Ecdysozoa</taxon>
        <taxon>Arthropoda</taxon>
        <taxon>Chelicerata</taxon>
        <taxon>Arachnida</taxon>
        <taxon>Araneae</taxon>
        <taxon>Araneomorphae</taxon>
        <taxon>Entelegynae</taxon>
        <taxon>Araneoidea</taxon>
        <taxon>Nephilidae</taxon>
        <taxon>Nephila</taxon>
    </lineage>
</organism>
<dbReference type="EMBL" id="BMAW01123755">
    <property type="protein sequence ID" value="GFU04760.1"/>
    <property type="molecule type" value="Genomic_DNA"/>
</dbReference>
<dbReference type="AlphaFoldDB" id="A0A8X6U8X6"/>
<evidence type="ECO:0000313" key="2">
    <source>
        <dbReference type="Proteomes" id="UP000887013"/>
    </source>
</evidence>
<dbReference type="OrthoDB" id="10055530at2759"/>
<sequence length="81" mass="9521">MKLVTVEDDEFERVNQINIDEYQIVFNKGLGTLPCETHLEIDSIMMPLKWHDVPDRPWQNVGIDIFQLKNRRYLAPVGYSS</sequence>
<gene>
    <name evidence="1" type="ORF">NPIL_701501</name>
</gene>
<evidence type="ECO:0000313" key="1">
    <source>
        <dbReference type="EMBL" id="GFU04760.1"/>
    </source>
</evidence>